<gene>
    <name evidence="3" type="ORF">Hamer_G031539</name>
</gene>
<evidence type="ECO:0000313" key="4">
    <source>
        <dbReference type="Proteomes" id="UP000747542"/>
    </source>
</evidence>
<dbReference type="AlphaFoldDB" id="A0A8J5N608"/>
<keyword evidence="2" id="KW-1133">Transmembrane helix</keyword>
<feature type="compositionally biased region" description="Low complexity" evidence="1">
    <location>
        <begin position="1"/>
        <end position="23"/>
    </location>
</feature>
<feature type="non-terminal residue" evidence="3">
    <location>
        <position position="81"/>
    </location>
</feature>
<reference evidence="3" key="1">
    <citation type="journal article" date="2021" name="Sci. Adv.">
        <title>The American lobster genome reveals insights on longevity, neural, and immune adaptations.</title>
        <authorList>
            <person name="Polinski J.M."/>
            <person name="Zimin A.V."/>
            <person name="Clark K.F."/>
            <person name="Kohn A.B."/>
            <person name="Sadowski N."/>
            <person name="Timp W."/>
            <person name="Ptitsyn A."/>
            <person name="Khanna P."/>
            <person name="Romanova D.Y."/>
            <person name="Williams P."/>
            <person name="Greenwood S.J."/>
            <person name="Moroz L.L."/>
            <person name="Walt D.R."/>
            <person name="Bodnar A.G."/>
        </authorList>
    </citation>
    <scope>NUCLEOTIDE SEQUENCE</scope>
    <source>
        <strain evidence="3">GMGI-L3</strain>
    </source>
</reference>
<sequence length="81" mass="8325">LGNSSSEDAEPNSTSSSSTSLSSGVAVDTSDTREEPFPRCSASSTLFNCYSVIACLDFLVFGVVNGVVAGLLDIVAMVDAR</sequence>
<feature type="transmembrane region" description="Helical" evidence="2">
    <location>
        <begin position="51"/>
        <end position="78"/>
    </location>
</feature>
<keyword evidence="2" id="KW-0812">Transmembrane</keyword>
<evidence type="ECO:0000256" key="2">
    <source>
        <dbReference type="SAM" id="Phobius"/>
    </source>
</evidence>
<feature type="non-terminal residue" evidence="3">
    <location>
        <position position="1"/>
    </location>
</feature>
<evidence type="ECO:0000313" key="3">
    <source>
        <dbReference type="EMBL" id="KAG7173727.1"/>
    </source>
</evidence>
<organism evidence="3 4">
    <name type="scientific">Homarus americanus</name>
    <name type="common">American lobster</name>
    <dbReference type="NCBI Taxonomy" id="6706"/>
    <lineage>
        <taxon>Eukaryota</taxon>
        <taxon>Metazoa</taxon>
        <taxon>Ecdysozoa</taxon>
        <taxon>Arthropoda</taxon>
        <taxon>Crustacea</taxon>
        <taxon>Multicrustacea</taxon>
        <taxon>Malacostraca</taxon>
        <taxon>Eumalacostraca</taxon>
        <taxon>Eucarida</taxon>
        <taxon>Decapoda</taxon>
        <taxon>Pleocyemata</taxon>
        <taxon>Astacidea</taxon>
        <taxon>Nephropoidea</taxon>
        <taxon>Nephropidae</taxon>
        <taxon>Homarus</taxon>
    </lineage>
</organism>
<accession>A0A8J5N608</accession>
<feature type="region of interest" description="Disordered" evidence="1">
    <location>
        <begin position="1"/>
        <end position="41"/>
    </location>
</feature>
<comment type="caution">
    <text evidence="3">The sequence shown here is derived from an EMBL/GenBank/DDBJ whole genome shotgun (WGS) entry which is preliminary data.</text>
</comment>
<dbReference type="EMBL" id="JAHLQT010009067">
    <property type="protein sequence ID" value="KAG7173727.1"/>
    <property type="molecule type" value="Genomic_DNA"/>
</dbReference>
<proteinExistence type="predicted"/>
<keyword evidence="2" id="KW-0472">Membrane</keyword>
<dbReference type="Proteomes" id="UP000747542">
    <property type="component" value="Unassembled WGS sequence"/>
</dbReference>
<name>A0A8J5N608_HOMAM</name>
<keyword evidence="4" id="KW-1185">Reference proteome</keyword>
<evidence type="ECO:0000256" key="1">
    <source>
        <dbReference type="SAM" id="MobiDB-lite"/>
    </source>
</evidence>
<protein>
    <submittedName>
        <fullName evidence="3">Uncharacterized protein</fullName>
    </submittedName>
</protein>